<dbReference type="Gene3D" id="3.40.50.200">
    <property type="entry name" value="Peptidase S8/S53 domain"/>
    <property type="match status" value="1"/>
</dbReference>
<dbReference type="EMBL" id="JBHUPC010000012">
    <property type="protein sequence ID" value="MFD2891668.1"/>
    <property type="molecule type" value="Genomic_DNA"/>
</dbReference>
<dbReference type="Pfam" id="PF18962">
    <property type="entry name" value="Por_Secre_tail"/>
    <property type="match status" value="1"/>
</dbReference>
<feature type="active site" description="Charge relay system" evidence="5">
    <location>
        <position position="158"/>
    </location>
</feature>
<feature type="domain" description="Secretion system C-terminal sorting" evidence="8">
    <location>
        <begin position="552"/>
        <end position="626"/>
    </location>
</feature>
<proteinExistence type="inferred from homology"/>
<feature type="active site" description="Charge relay system" evidence="5">
    <location>
        <position position="126"/>
    </location>
</feature>
<dbReference type="PANTHER" id="PTHR43399:SF5">
    <property type="entry name" value="PEPTIDASE S8 FAMILY WITH PROTEASE-ASSOCIATED DOMAIN"/>
    <property type="match status" value="1"/>
</dbReference>
<evidence type="ECO:0000313" key="10">
    <source>
        <dbReference type="Proteomes" id="UP001597534"/>
    </source>
</evidence>
<organism evidence="9 10">
    <name type="scientific">Flavobacterium chuncheonense</name>
    <dbReference type="NCBI Taxonomy" id="2026653"/>
    <lineage>
        <taxon>Bacteria</taxon>
        <taxon>Pseudomonadati</taxon>
        <taxon>Bacteroidota</taxon>
        <taxon>Flavobacteriia</taxon>
        <taxon>Flavobacteriales</taxon>
        <taxon>Flavobacteriaceae</taxon>
        <taxon>Flavobacterium</taxon>
    </lineage>
</organism>
<keyword evidence="1 5" id="KW-0645">Protease</keyword>
<dbReference type="RefSeq" id="WP_379811255.1">
    <property type="nucleotide sequence ID" value="NZ_JBHUPC010000012.1"/>
</dbReference>
<feature type="active site" description="Charge relay system" evidence="5">
    <location>
        <position position="339"/>
    </location>
</feature>
<dbReference type="Pfam" id="PF00082">
    <property type="entry name" value="Peptidase_S8"/>
    <property type="match status" value="1"/>
</dbReference>
<evidence type="ECO:0000256" key="2">
    <source>
        <dbReference type="ARBA" id="ARBA00022729"/>
    </source>
</evidence>
<protein>
    <submittedName>
        <fullName evidence="9">S8 family serine peptidase</fullName>
    </submittedName>
</protein>
<name>A0ABW5YL16_9FLAO</name>
<reference evidence="10" key="1">
    <citation type="journal article" date="2019" name="Int. J. Syst. Evol. Microbiol.">
        <title>The Global Catalogue of Microorganisms (GCM) 10K type strain sequencing project: providing services to taxonomists for standard genome sequencing and annotation.</title>
        <authorList>
            <consortium name="The Broad Institute Genomics Platform"/>
            <consortium name="The Broad Institute Genome Sequencing Center for Infectious Disease"/>
            <person name="Wu L."/>
            <person name="Ma J."/>
        </authorList>
    </citation>
    <scope>NUCLEOTIDE SEQUENCE [LARGE SCALE GENOMIC DNA]</scope>
    <source>
        <strain evidence="10">KCTC 22671</strain>
    </source>
</reference>
<dbReference type="PROSITE" id="PS51892">
    <property type="entry name" value="SUBTILASE"/>
    <property type="match status" value="1"/>
</dbReference>
<keyword evidence="4 5" id="KW-0720">Serine protease</keyword>
<keyword evidence="2 6" id="KW-0732">Signal</keyword>
<gene>
    <name evidence="9" type="ORF">ACFS5J_06540</name>
</gene>
<dbReference type="Gene3D" id="2.60.120.380">
    <property type="match status" value="1"/>
</dbReference>
<keyword evidence="3 5" id="KW-0378">Hydrolase</keyword>
<dbReference type="PANTHER" id="PTHR43399">
    <property type="entry name" value="SUBTILISIN-RELATED"/>
    <property type="match status" value="1"/>
</dbReference>
<dbReference type="InterPro" id="IPR015500">
    <property type="entry name" value="Peptidase_S8_subtilisin-rel"/>
</dbReference>
<evidence type="ECO:0000256" key="6">
    <source>
        <dbReference type="SAM" id="SignalP"/>
    </source>
</evidence>
<dbReference type="Proteomes" id="UP001597534">
    <property type="component" value="Unassembled WGS sequence"/>
</dbReference>
<accession>A0ABW5YL16</accession>
<keyword evidence="10" id="KW-1185">Reference proteome</keyword>
<evidence type="ECO:0000256" key="4">
    <source>
        <dbReference type="ARBA" id="ARBA00022825"/>
    </source>
</evidence>
<feature type="domain" description="Peptidase S8/S53" evidence="7">
    <location>
        <begin position="117"/>
        <end position="393"/>
    </location>
</feature>
<evidence type="ECO:0000259" key="8">
    <source>
        <dbReference type="Pfam" id="PF18962"/>
    </source>
</evidence>
<dbReference type="InterPro" id="IPR023828">
    <property type="entry name" value="Peptidase_S8_Ser-AS"/>
</dbReference>
<feature type="signal peptide" evidence="6">
    <location>
        <begin position="1"/>
        <end position="19"/>
    </location>
</feature>
<dbReference type="InterPro" id="IPR036852">
    <property type="entry name" value="Peptidase_S8/S53_dom_sf"/>
</dbReference>
<dbReference type="InterPro" id="IPR026444">
    <property type="entry name" value="Secre_tail"/>
</dbReference>
<evidence type="ECO:0000256" key="1">
    <source>
        <dbReference type="ARBA" id="ARBA00022670"/>
    </source>
</evidence>
<dbReference type="NCBIfam" id="TIGR04183">
    <property type="entry name" value="Por_Secre_tail"/>
    <property type="match status" value="1"/>
</dbReference>
<dbReference type="CDD" id="cd04842">
    <property type="entry name" value="Peptidases_S8_Kp43_protease"/>
    <property type="match status" value="1"/>
</dbReference>
<dbReference type="PRINTS" id="PR00723">
    <property type="entry name" value="SUBTILISIN"/>
</dbReference>
<sequence length="628" mass="67645">MKNKIILAISLLTTGIAFSQTPEERAKIVSNYDLEHLNVLEKELIAQNDANQKDNIEKMARLGVRESYVDEAGSYYNLKYFEGDTPIYVKTDNVGSALTARVNTINYGGSEGLNLNGQNMIVGVWDGGPIRGSHVELAGRITYKDGETFFVSNGGTRHGTHVAGTIISSGVNNANSKGLAYQAQIWGNTFDNDEPEVVNQIGQGLLVSNHSYGIPAENAPVYYLGAYINESSVWDQMHFNAPYYQAVISAGNDRGSSADTKGGRDLLVGNKNSKNPVVVAAVAQVSNYTGPSSVNMSSFSSWGPTDDYRIKPDISAKGVSVFSTVSDTDTSYDSMQGTSMAAPAVAATLTLYQQYYNQLYASYMKAATLKAVMINSADEAGATPGPDYKFGWGLINAKRATQIIGTKNSGGSIIEELNLANGQTYTKSITSDGVSPLRVTVVWTDPAGPVSNGTVDDPTSRLVNDLDVRVVQNNNVTMPWVLNSFFIQAGAIKADNPYDNVESIDVDLPSGTYDVIVTHKGTLQGGNQNFSLVVSGVNQTLSSNSFSNVFSVYPNPVNDILNVTVEGAKVVVKELSVFDSQGRLVKFVDMADTVGTHQVDLSELNSGIYMVEMKGENGERDVKRIIKK</sequence>
<dbReference type="InterPro" id="IPR034058">
    <property type="entry name" value="TagA/B/C/D_pept_dom"/>
</dbReference>
<feature type="chain" id="PRO_5046952350" evidence="6">
    <location>
        <begin position="20"/>
        <end position="628"/>
    </location>
</feature>
<evidence type="ECO:0000256" key="5">
    <source>
        <dbReference type="PROSITE-ProRule" id="PRU01240"/>
    </source>
</evidence>
<comment type="caution">
    <text evidence="9">The sequence shown here is derived from an EMBL/GenBank/DDBJ whole genome shotgun (WGS) entry which is preliminary data.</text>
</comment>
<dbReference type="PROSITE" id="PS00138">
    <property type="entry name" value="SUBTILASE_SER"/>
    <property type="match status" value="1"/>
</dbReference>
<comment type="similarity">
    <text evidence="5">Belongs to the peptidase S8 family.</text>
</comment>
<evidence type="ECO:0000256" key="3">
    <source>
        <dbReference type="ARBA" id="ARBA00022801"/>
    </source>
</evidence>
<dbReference type="SUPFAM" id="SSF52743">
    <property type="entry name" value="Subtilisin-like"/>
    <property type="match status" value="1"/>
</dbReference>
<dbReference type="InterPro" id="IPR000209">
    <property type="entry name" value="Peptidase_S8/S53_dom"/>
</dbReference>
<evidence type="ECO:0000313" key="9">
    <source>
        <dbReference type="EMBL" id="MFD2891668.1"/>
    </source>
</evidence>
<dbReference type="InterPro" id="IPR051048">
    <property type="entry name" value="Peptidase_S8/S53_subtilisin"/>
</dbReference>
<evidence type="ECO:0000259" key="7">
    <source>
        <dbReference type="Pfam" id="PF00082"/>
    </source>
</evidence>